<dbReference type="GO" id="GO:0004672">
    <property type="term" value="F:protein kinase activity"/>
    <property type="evidence" value="ECO:0007669"/>
    <property type="project" value="InterPro"/>
</dbReference>
<dbReference type="InterPro" id="IPR011009">
    <property type="entry name" value="Kinase-like_dom_sf"/>
</dbReference>
<keyword evidence="8 13" id="KW-0472">Membrane</keyword>
<evidence type="ECO:0000259" key="16">
    <source>
        <dbReference type="PROSITE" id="PS50125"/>
    </source>
</evidence>
<evidence type="ECO:0000256" key="5">
    <source>
        <dbReference type="ARBA" id="ARBA00022692"/>
    </source>
</evidence>
<dbReference type="WBParaSite" id="scf7180000421467.g6996">
    <property type="protein sequence ID" value="scf7180000421467.g6996"/>
    <property type="gene ID" value="scf7180000421467.g6996"/>
</dbReference>
<dbReference type="PROSITE" id="PS50011">
    <property type="entry name" value="PROTEIN_KINASE_DOM"/>
    <property type="match status" value="1"/>
</dbReference>
<evidence type="ECO:0000256" key="13">
    <source>
        <dbReference type="SAM" id="Phobius"/>
    </source>
</evidence>
<keyword evidence="10" id="KW-0456">Lyase</keyword>
<evidence type="ECO:0000256" key="2">
    <source>
        <dbReference type="ARBA" id="ARBA00004167"/>
    </source>
</evidence>
<comment type="catalytic activity">
    <reaction evidence="1">
        <text>GTP = 3',5'-cyclic GMP + diphosphate</text>
        <dbReference type="Rhea" id="RHEA:13665"/>
        <dbReference type="ChEBI" id="CHEBI:33019"/>
        <dbReference type="ChEBI" id="CHEBI:37565"/>
        <dbReference type="ChEBI" id="CHEBI:57746"/>
        <dbReference type="EC" id="4.6.1.2"/>
    </reaction>
</comment>
<dbReference type="Pfam" id="PF00211">
    <property type="entry name" value="Guanylate_cyc"/>
    <property type="match status" value="2"/>
</dbReference>
<evidence type="ECO:0000256" key="4">
    <source>
        <dbReference type="ARBA" id="ARBA00022679"/>
    </source>
</evidence>
<sequence length="1591" mass="179952">MSIFPFQFFIFISFVVNLTNLINLGLIESDLDLVKVCQTALNEARGAGKCSNEEIQIVNVSSGCGTLSTFNFLSQNQNLSASFGTSNAASLYFQNSIQAIISSRCAEESKEIGRLGYFWKLPVINRVGSYLELFRRELFPVVTHFTGFSVVAIGETLMLVGPKAVDIEKPPLWPSISTILKASGLSVQTVEVDESNGQSVDNAHNTLRSPVKMIAVDTSFSLLDSILDDIGLIDLGGSNAYMVLLICAYPLEDCIKDQTLRNSIASGGFAVITPYSSEWAQIRQNVYPKMMTGQQSTESFLATLAIYNACYGFCLGSSLTSTGSFASDPNNPAFVANLRGKSFQGAFTFLFLPKRNFQFKGSFGQVNLTSWPAPLQNLAIYTLPSSGGQYSLIYTAISIPSSSCGTFECFDIQLQTSPNISEDLLWQKQRSNTIPSCIYSGGCSSLAPYFSAGAAIVLVAAAAGIVYTIQRKKRLDVFRMHWRIGRQQFKVIENKQAKGKATGIGQEGAWSKRRQLHAYALIGTNKAEFIVLRQMKKIYWDKIELHFIFELKKLNHDNLTTFMGICYNDGDKFYVCHSLVERGTLEDYIHDLDFQLDNTFRSAFLRDILKGVKYLHKSSIGYHGMLNLQNVLIDSNWVLKLTNFGIGNLLNRAIRREQLQLIELIPLNTYLTVAPENLIDISYGREYPNGTTIGDIYSMGMVMYHILFRLAPYERTTLSPKEVIDQVRQHNLKPILENTLPEEKPLVDAMEQCWQKNLDLRPRQGNLIDQMRRMNEKHALNLEKLVTQRNAELAQAREQTERLLNEMLPPSIAAQLKEHKSVEPRSYDSATVLFCQLVDFSTVLSKFPPDQVIDFLNQVFSTFDTIIRNHDAYKVSYTYKSINFPDWKLQLRIGYHCGPIAAGVIGIKAPRYCLFGDTVNFASRMQSNAAPNQIQMSESTALLLMGVSKYKLTKRGIVKVKGKGEVNTYWLNEWRSNEGQNPVDGSGGGRLLQEPLIPPRTSQLRSPIPTRESSAMLGLELLNDAIITTTTQAGFYNGLRNRQASMSSSKNRGGDDEIGEKLHWLSPVHRFTMRELAAELLKRNHSVTWLEYGLRPHDSILLPKGVEEIFLRIENAPRVTALLNSKGKIQLTSNSQLWQENFWEPVEKTNGWLASLDLCRAVLKEHKNAFDKLVQREFAAVVIDDLYNPCALLHAGLQKSLFVYWSMTGLRTESAWANQSPSPPSYIPVPGTGLTDELGFWSRIYNLFAYLRELYIHQHLILRRMDKLFEKHYPNKVPKSFAIERNASINFVNNPPIFDFARPYMPRVNFVGGLHCRNQSKNKWADTKLAQFINNSNEERGFILITGGFTIQWANAPKDVIENLLGAIREMNDTRFVWQYNGPALQNPPSNLFTAEWLPQQQLLAHPKCKGHLSHGGLNSVIESVWHGTPIIGWPLTATAKDNLLRVTARQAGLMIEQKRPTQKQFLSAFKRIYIKFYKEEMLVFQDMLIDVPYTELNHSAFWVEFIVRHQEVPHARSGADDLNIFQYFLVDVTLFLIGCTLLSIWLLLNLLKLTVRFLCWTIMYLKCCVIPNKNKKSVIEKKDPIAKKKD</sequence>
<dbReference type="PROSITE" id="PS50125">
    <property type="entry name" value="GUANYLATE_CYCLASE_2"/>
    <property type="match status" value="1"/>
</dbReference>
<keyword evidence="4" id="KW-0808">Transferase</keyword>
<feature type="domain" description="Protein kinase" evidence="15">
    <location>
        <begin position="478"/>
        <end position="781"/>
    </location>
</feature>
<dbReference type="InterPro" id="IPR002213">
    <property type="entry name" value="UDP_glucos_trans"/>
</dbReference>
<evidence type="ECO:0000313" key="17">
    <source>
        <dbReference type="Proteomes" id="UP000887560"/>
    </source>
</evidence>
<dbReference type="GO" id="GO:0008194">
    <property type="term" value="F:UDP-glycosyltransferase activity"/>
    <property type="evidence" value="ECO:0007669"/>
    <property type="project" value="InterPro"/>
</dbReference>
<dbReference type="CDD" id="cd07302">
    <property type="entry name" value="CHD"/>
    <property type="match status" value="1"/>
</dbReference>
<dbReference type="PANTHER" id="PTHR11920">
    <property type="entry name" value="GUANYLYL CYCLASE"/>
    <property type="match status" value="1"/>
</dbReference>
<dbReference type="GO" id="GO:0001653">
    <property type="term" value="F:peptide receptor activity"/>
    <property type="evidence" value="ECO:0007669"/>
    <property type="project" value="TreeGrafter"/>
</dbReference>
<keyword evidence="14" id="KW-0732">Signal</keyword>
<accession>A0A915NST8</accession>
<evidence type="ECO:0000256" key="10">
    <source>
        <dbReference type="ARBA" id="ARBA00023239"/>
    </source>
</evidence>
<keyword evidence="12" id="KW-0175">Coiled coil</keyword>
<dbReference type="InterPro" id="IPR001245">
    <property type="entry name" value="Ser-Thr/Tyr_kinase_cat_dom"/>
</dbReference>
<evidence type="ECO:0000256" key="7">
    <source>
        <dbReference type="ARBA" id="ARBA00022989"/>
    </source>
</evidence>
<dbReference type="InterPro" id="IPR050401">
    <property type="entry name" value="Cyclic_nucleotide_synthase"/>
</dbReference>
<keyword evidence="7 13" id="KW-1133">Transmembrane helix</keyword>
<keyword evidence="11" id="KW-0141">cGMP biosynthesis</keyword>
<dbReference type="SUPFAM" id="SSF53756">
    <property type="entry name" value="UDP-Glycosyltransferase/glycogen phosphorylase"/>
    <property type="match status" value="1"/>
</dbReference>
<name>A0A915NST8_9BILA</name>
<feature type="transmembrane region" description="Helical" evidence="13">
    <location>
        <begin position="1525"/>
        <end position="1548"/>
    </location>
</feature>
<comment type="subcellular location">
    <subcellularLocation>
        <location evidence="2">Membrane</location>
        <topology evidence="2">Single-pass membrane protein</topology>
    </subcellularLocation>
</comment>
<evidence type="ECO:0000256" key="11">
    <source>
        <dbReference type="ARBA" id="ARBA00023293"/>
    </source>
</evidence>
<dbReference type="GO" id="GO:0005524">
    <property type="term" value="F:ATP binding"/>
    <property type="evidence" value="ECO:0007669"/>
    <property type="project" value="InterPro"/>
</dbReference>
<feature type="domain" description="Guanylate cyclase" evidence="16">
    <location>
        <begin position="831"/>
        <end position="926"/>
    </location>
</feature>
<dbReference type="PANTHER" id="PTHR11920:SF355">
    <property type="entry name" value="RECEPTOR-TYPE GUANYLATE CYCLASE GCY-10-RELATED"/>
    <property type="match status" value="1"/>
</dbReference>
<dbReference type="Gene3D" id="3.40.50.2000">
    <property type="entry name" value="Glycogen Phosphorylase B"/>
    <property type="match status" value="1"/>
</dbReference>
<dbReference type="Gene3D" id="3.30.70.1230">
    <property type="entry name" value="Nucleotide cyclase"/>
    <property type="match status" value="2"/>
</dbReference>
<feature type="signal peptide" evidence="14">
    <location>
        <begin position="1"/>
        <end position="21"/>
    </location>
</feature>
<protein>
    <recommendedName>
        <fullName evidence="3">guanylate cyclase</fullName>
        <ecNumber evidence="3">4.6.1.2</ecNumber>
    </recommendedName>
</protein>
<dbReference type="SUPFAM" id="SSF56112">
    <property type="entry name" value="Protein kinase-like (PK-like)"/>
    <property type="match status" value="1"/>
</dbReference>
<evidence type="ECO:0000256" key="12">
    <source>
        <dbReference type="SAM" id="Coils"/>
    </source>
</evidence>
<keyword evidence="9" id="KW-0325">Glycoprotein</keyword>
<keyword evidence="17" id="KW-1185">Reference proteome</keyword>
<feature type="coiled-coil region" evidence="12">
    <location>
        <begin position="768"/>
        <end position="806"/>
    </location>
</feature>
<dbReference type="SMART" id="SM00044">
    <property type="entry name" value="CYCc"/>
    <property type="match status" value="1"/>
</dbReference>
<organism evidence="17 18">
    <name type="scientific">Meloidogyne floridensis</name>
    <dbReference type="NCBI Taxonomy" id="298350"/>
    <lineage>
        <taxon>Eukaryota</taxon>
        <taxon>Metazoa</taxon>
        <taxon>Ecdysozoa</taxon>
        <taxon>Nematoda</taxon>
        <taxon>Chromadorea</taxon>
        <taxon>Rhabditida</taxon>
        <taxon>Tylenchina</taxon>
        <taxon>Tylenchomorpha</taxon>
        <taxon>Tylenchoidea</taxon>
        <taxon>Meloidogynidae</taxon>
        <taxon>Meloidogyninae</taxon>
        <taxon>Meloidogyne</taxon>
    </lineage>
</organism>
<dbReference type="InterPro" id="IPR001054">
    <property type="entry name" value="A/G_cyclase"/>
</dbReference>
<evidence type="ECO:0000256" key="8">
    <source>
        <dbReference type="ARBA" id="ARBA00023136"/>
    </source>
</evidence>
<evidence type="ECO:0000259" key="15">
    <source>
        <dbReference type="PROSITE" id="PS50011"/>
    </source>
</evidence>
<evidence type="ECO:0000256" key="1">
    <source>
        <dbReference type="ARBA" id="ARBA00001436"/>
    </source>
</evidence>
<evidence type="ECO:0000256" key="14">
    <source>
        <dbReference type="SAM" id="SignalP"/>
    </source>
</evidence>
<dbReference type="GO" id="GO:0035556">
    <property type="term" value="P:intracellular signal transduction"/>
    <property type="evidence" value="ECO:0007669"/>
    <property type="project" value="InterPro"/>
</dbReference>
<dbReference type="InterPro" id="IPR029787">
    <property type="entry name" value="Nucleotide_cyclase"/>
</dbReference>
<dbReference type="CDD" id="cd03784">
    <property type="entry name" value="GT1_Gtf-like"/>
    <property type="match status" value="1"/>
</dbReference>
<dbReference type="Proteomes" id="UP000887560">
    <property type="component" value="Unplaced"/>
</dbReference>
<evidence type="ECO:0000313" key="18">
    <source>
        <dbReference type="WBParaSite" id="scf7180000421467.g6996"/>
    </source>
</evidence>
<proteinExistence type="predicted"/>
<dbReference type="GO" id="GO:0004016">
    <property type="term" value="F:adenylate cyclase activity"/>
    <property type="evidence" value="ECO:0007669"/>
    <property type="project" value="TreeGrafter"/>
</dbReference>
<dbReference type="GO" id="GO:0007168">
    <property type="term" value="P:receptor guanylyl cyclase signaling pathway"/>
    <property type="evidence" value="ECO:0007669"/>
    <property type="project" value="TreeGrafter"/>
</dbReference>
<evidence type="ECO:0000256" key="9">
    <source>
        <dbReference type="ARBA" id="ARBA00023180"/>
    </source>
</evidence>
<evidence type="ECO:0000256" key="3">
    <source>
        <dbReference type="ARBA" id="ARBA00012202"/>
    </source>
</evidence>
<dbReference type="Pfam" id="PF00201">
    <property type="entry name" value="UDPGT"/>
    <property type="match status" value="1"/>
</dbReference>
<keyword evidence="5 13" id="KW-0812">Transmembrane</keyword>
<keyword evidence="6" id="KW-0547">Nucleotide-binding</keyword>
<dbReference type="Pfam" id="PF07714">
    <property type="entry name" value="PK_Tyr_Ser-Thr"/>
    <property type="match status" value="1"/>
</dbReference>
<dbReference type="InterPro" id="IPR000719">
    <property type="entry name" value="Prot_kinase_dom"/>
</dbReference>
<dbReference type="Gene3D" id="1.10.510.10">
    <property type="entry name" value="Transferase(Phosphotransferase) domain 1"/>
    <property type="match status" value="1"/>
</dbReference>
<dbReference type="EC" id="4.6.1.2" evidence="3"/>
<evidence type="ECO:0000256" key="6">
    <source>
        <dbReference type="ARBA" id="ARBA00022741"/>
    </source>
</evidence>
<dbReference type="GO" id="GO:0005886">
    <property type="term" value="C:plasma membrane"/>
    <property type="evidence" value="ECO:0007669"/>
    <property type="project" value="TreeGrafter"/>
</dbReference>
<dbReference type="SUPFAM" id="SSF55073">
    <property type="entry name" value="Nucleotide cyclase"/>
    <property type="match status" value="1"/>
</dbReference>
<feature type="chain" id="PRO_5037402971" description="guanylate cyclase" evidence="14">
    <location>
        <begin position="22"/>
        <end position="1591"/>
    </location>
</feature>
<dbReference type="GO" id="GO:0004383">
    <property type="term" value="F:guanylate cyclase activity"/>
    <property type="evidence" value="ECO:0007669"/>
    <property type="project" value="UniProtKB-EC"/>
</dbReference>
<dbReference type="Gene3D" id="3.40.50.2300">
    <property type="match status" value="1"/>
</dbReference>
<reference evidence="18" key="1">
    <citation type="submission" date="2022-11" db="UniProtKB">
        <authorList>
            <consortium name="WormBaseParasite"/>
        </authorList>
    </citation>
    <scope>IDENTIFICATION</scope>
</reference>